<keyword evidence="5" id="KW-1185">Reference proteome</keyword>
<feature type="compositionally biased region" description="Basic and acidic residues" evidence="1">
    <location>
        <begin position="283"/>
        <end position="327"/>
    </location>
</feature>
<feature type="compositionally biased region" description="Polar residues" evidence="1">
    <location>
        <begin position="230"/>
        <end position="254"/>
    </location>
</feature>
<sequence>MPRQDYSLPNIVPLPKLSARVLVGQAQMPPESDMVMVERDNSAIDSGDDYDMLMDEGDILQQTLPVSDLNISPDSTLENPIKPPTETASSSDPTSSSFVDMLLKETEPESDETLAMTMTENGAPTYATTGDARLDFFFEVLHGTETNTIQRLVRNSWAVHPLDTLRLIFQLRSILHGKGERKEFYICLDFLQKEHPRTLLYNLRFIPDHGYWKDLLNWLVFEVRGDHTDYSLSSAPPTGPSSKNSNAGTRSSQRGRWPSQRGRGSRALRPVQKRTKPVSSEESAMKQDNAKGKPKTAEERQQAIDKAEERNRQHSLKAHEARMTRDNNRLEQARVMFKDNSFYRSLHLEVARLFANALVRDKARLQQEKSISLAAKWCPSLNQFHDNHTLIASTIAQILYPECRPEEDHVAYVNRVRQLLRQEYYVPLRKATPVLETMMAARRWDEIVYSRVPAIAMKNNKGHFEANDKERFEQYLTSLSKGETTIAAQALMPHQLVSEATSLQSQGVSEDDLGVKTLEAQWKSYIERLAKSGTMDSTMAMCDVSGSMSGQPMEVAIALSLLLSQLSRPPFNSLVLTFSESPAIHRVPEGSLMKQVQSLRHMSWGMNTDLAKAFDHILTLSIKNKVANKDMIKTLFIFSDMEFDQAVHGAHQGEPFTNYATIKRRFEREGYELPQIVFWNLRGSNVGNKPVKATQDRVAMVSGFSGMLMKLFLDGGDMVEALNPVRLMEKAINAKEFSRLKVID</sequence>
<evidence type="ECO:0000259" key="3">
    <source>
        <dbReference type="Pfam" id="PF25043"/>
    </source>
</evidence>
<accession>A0A9P6MN12</accession>
<dbReference type="Pfam" id="PF11443">
    <property type="entry name" value="DUF2828"/>
    <property type="match status" value="1"/>
</dbReference>
<dbReference type="PANTHER" id="PTHR31373">
    <property type="entry name" value="OS06G0652100 PROTEIN"/>
    <property type="match status" value="1"/>
</dbReference>
<feature type="domain" description="DUF2828" evidence="2">
    <location>
        <begin position="119"/>
        <end position="535"/>
    </location>
</feature>
<organism evidence="4 5">
    <name type="scientific">Entomortierella chlamydospora</name>
    <dbReference type="NCBI Taxonomy" id="101097"/>
    <lineage>
        <taxon>Eukaryota</taxon>
        <taxon>Fungi</taxon>
        <taxon>Fungi incertae sedis</taxon>
        <taxon>Mucoromycota</taxon>
        <taxon>Mortierellomycotina</taxon>
        <taxon>Mortierellomycetes</taxon>
        <taxon>Mortierellales</taxon>
        <taxon>Mortierellaceae</taxon>
        <taxon>Entomortierella</taxon>
    </lineage>
</organism>
<proteinExistence type="predicted"/>
<comment type="caution">
    <text evidence="4">The sequence shown here is derived from an EMBL/GenBank/DDBJ whole genome shotgun (WGS) entry which is preliminary data.</text>
</comment>
<dbReference type="InterPro" id="IPR058580">
    <property type="entry name" value="DUF2828"/>
</dbReference>
<dbReference type="PIRSF" id="PIRSF015417">
    <property type="entry name" value="T31B5_30_vWA"/>
    <property type="match status" value="1"/>
</dbReference>
<dbReference type="SUPFAM" id="SSF53300">
    <property type="entry name" value="vWA-like"/>
    <property type="match status" value="1"/>
</dbReference>
<feature type="compositionally biased region" description="Polar residues" evidence="1">
    <location>
        <begin position="69"/>
        <end position="78"/>
    </location>
</feature>
<reference evidence="4" key="1">
    <citation type="journal article" date="2020" name="Fungal Divers.">
        <title>Resolving the Mortierellaceae phylogeny through synthesis of multi-gene phylogenetics and phylogenomics.</title>
        <authorList>
            <person name="Vandepol N."/>
            <person name="Liber J."/>
            <person name="Desiro A."/>
            <person name="Na H."/>
            <person name="Kennedy M."/>
            <person name="Barry K."/>
            <person name="Grigoriev I.V."/>
            <person name="Miller A.N."/>
            <person name="O'Donnell K."/>
            <person name="Stajich J.E."/>
            <person name="Bonito G."/>
        </authorList>
    </citation>
    <scope>NUCLEOTIDE SEQUENCE</scope>
    <source>
        <strain evidence="4">NRRL 2769</strain>
    </source>
</reference>
<feature type="compositionally biased region" description="Low complexity" evidence="1">
    <location>
        <begin position="84"/>
        <end position="97"/>
    </location>
</feature>
<evidence type="ECO:0000256" key="1">
    <source>
        <dbReference type="SAM" id="MobiDB-lite"/>
    </source>
</evidence>
<feature type="region of interest" description="Disordered" evidence="1">
    <location>
        <begin position="69"/>
        <end position="97"/>
    </location>
</feature>
<name>A0A9P6MN12_9FUNG</name>
<dbReference type="InterPro" id="IPR011205">
    <property type="entry name" value="UCP015417_vWA"/>
</dbReference>
<evidence type="ECO:0000313" key="5">
    <source>
        <dbReference type="Proteomes" id="UP000703661"/>
    </source>
</evidence>
<dbReference type="OrthoDB" id="1149618at2759"/>
<dbReference type="InterPro" id="IPR056690">
    <property type="entry name" value="DUF7788"/>
</dbReference>
<dbReference type="Proteomes" id="UP000703661">
    <property type="component" value="Unassembled WGS sequence"/>
</dbReference>
<dbReference type="PANTHER" id="PTHR31373:SF27">
    <property type="entry name" value="TROVE DOMAIN-CONTAINING PROTEIN"/>
    <property type="match status" value="1"/>
</dbReference>
<evidence type="ECO:0000313" key="4">
    <source>
        <dbReference type="EMBL" id="KAG0008321.1"/>
    </source>
</evidence>
<dbReference type="AlphaFoldDB" id="A0A9P6MN12"/>
<feature type="domain" description="DUF7788" evidence="3">
    <location>
        <begin position="538"/>
        <end position="721"/>
    </location>
</feature>
<dbReference type="Pfam" id="PF25043">
    <property type="entry name" value="DUF7788"/>
    <property type="match status" value="1"/>
</dbReference>
<feature type="compositionally biased region" description="Basic residues" evidence="1">
    <location>
        <begin position="263"/>
        <end position="276"/>
    </location>
</feature>
<protein>
    <submittedName>
        <fullName evidence="4">Uncharacterized protein</fullName>
    </submittedName>
</protein>
<dbReference type="InterPro" id="IPR036465">
    <property type="entry name" value="vWFA_dom_sf"/>
</dbReference>
<dbReference type="Gene3D" id="3.40.50.410">
    <property type="entry name" value="von Willebrand factor, type A domain"/>
    <property type="match status" value="1"/>
</dbReference>
<feature type="region of interest" description="Disordered" evidence="1">
    <location>
        <begin position="230"/>
        <end position="327"/>
    </location>
</feature>
<evidence type="ECO:0000259" key="2">
    <source>
        <dbReference type="Pfam" id="PF11443"/>
    </source>
</evidence>
<dbReference type="EMBL" id="JAAAID010001958">
    <property type="protein sequence ID" value="KAG0008321.1"/>
    <property type="molecule type" value="Genomic_DNA"/>
</dbReference>
<gene>
    <name evidence="4" type="ORF">BGZ80_003583</name>
</gene>